<evidence type="ECO:0000313" key="1">
    <source>
        <dbReference type="EMBL" id="NIZ47619.1"/>
    </source>
</evidence>
<keyword evidence="2" id="KW-1185">Reference proteome</keyword>
<dbReference type="AlphaFoldDB" id="A0A968GE62"/>
<gene>
    <name evidence="1" type="ORF">HCT46_06815</name>
</gene>
<evidence type="ECO:0000313" key="2">
    <source>
        <dbReference type="Proteomes" id="UP000752013"/>
    </source>
</evidence>
<proteinExistence type="predicted"/>
<protein>
    <submittedName>
        <fullName evidence="1">Uncharacterized protein</fullName>
    </submittedName>
</protein>
<organism evidence="1 2">
    <name type="scientific">Entomospira nematocerorum</name>
    <dbReference type="NCBI Taxonomy" id="2719987"/>
    <lineage>
        <taxon>Bacteria</taxon>
        <taxon>Pseudomonadati</taxon>
        <taxon>Spirochaetota</taxon>
        <taxon>Spirochaetia</taxon>
        <taxon>Spirochaetales</taxon>
        <taxon>Spirochaetaceae</taxon>
        <taxon>Entomospira</taxon>
    </lineage>
</organism>
<name>A0A968GE62_9SPIO</name>
<accession>A0A968GE62</accession>
<dbReference type="Proteomes" id="UP000752013">
    <property type="component" value="Unassembled WGS sequence"/>
</dbReference>
<comment type="caution">
    <text evidence="1">The sequence shown here is derived from an EMBL/GenBank/DDBJ whole genome shotgun (WGS) entry which is preliminary data.</text>
</comment>
<sequence>MPQLTTLHYDEIHHHTLYAATHYERKFIGLGVVPPEYQPQDSYRLRAKQIHVDVDTTGSLANALDATTNELAKVALLETTQVAEVNPYAVEVDENGLTSSILTSDFNQSVLTLLNMQSDLLHKAKLLEIASTRASWIFKPEDFSAMIAQLVNEASLHFSQQSRKVLLLPEFVAGQLLSHRLPTDRSRSFMDELRNIADHFHIYIEQYPTPPSDVADIILIQHDALTVFPGSEPRLRREYESPNGLTRTRQFLFSVAGYVLNGRSDQQDHIVVHVPVVMQSMTASSDNATIVAS</sequence>
<reference evidence="1" key="1">
    <citation type="submission" date="2020-03" db="EMBL/GenBank/DDBJ databases">
        <title>Spirochaetal bacteria isolated from arthropods constitute a novel genus Entomospira genus novum within the order Spirochaetales.</title>
        <authorList>
            <person name="Grana-Miraglia L."/>
            <person name="Sikutova S."/>
            <person name="Fingerle V."/>
            <person name="Sing A."/>
            <person name="Castillo-Ramirez S."/>
            <person name="Margos G."/>
            <person name="Rudolf I."/>
        </authorList>
    </citation>
    <scope>NUCLEOTIDE SEQUENCE</scope>
    <source>
        <strain evidence="1">BR208</strain>
    </source>
</reference>
<dbReference type="RefSeq" id="WP_167704233.1">
    <property type="nucleotide sequence ID" value="NZ_CP118169.1"/>
</dbReference>
<dbReference type="EMBL" id="JAATLK010000002">
    <property type="protein sequence ID" value="NIZ47619.1"/>
    <property type="molecule type" value="Genomic_DNA"/>
</dbReference>